<dbReference type="AlphaFoldDB" id="A0AAU9VZE7"/>
<feature type="region of interest" description="Disordered" evidence="1">
    <location>
        <begin position="1"/>
        <end position="32"/>
    </location>
</feature>
<accession>A0AAU9VZE7</accession>
<evidence type="ECO:0000256" key="1">
    <source>
        <dbReference type="SAM" id="MobiDB-lite"/>
    </source>
</evidence>
<evidence type="ECO:0000313" key="3">
    <source>
        <dbReference type="Proteomes" id="UP001159428"/>
    </source>
</evidence>
<dbReference type="EMBL" id="CALNXJ010000006">
    <property type="protein sequence ID" value="CAH3041966.1"/>
    <property type="molecule type" value="Genomic_DNA"/>
</dbReference>
<gene>
    <name evidence="2" type="ORF">PMEA_00028480</name>
</gene>
<comment type="caution">
    <text evidence="2">The sequence shown here is derived from an EMBL/GenBank/DDBJ whole genome shotgun (WGS) entry which is preliminary data.</text>
</comment>
<dbReference type="Proteomes" id="UP001159428">
    <property type="component" value="Unassembled WGS sequence"/>
</dbReference>
<protein>
    <submittedName>
        <fullName evidence="2">Uncharacterized protein</fullName>
    </submittedName>
</protein>
<evidence type="ECO:0000313" key="2">
    <source>
        <dbReference type="EMBL" id="CAH3041966.1"/>
    </source>
</evidence>
<reference evidence="2 3" key="1">
    <citation type="submission" date="2022-05" db="EMBL/GenBank/DDBJ databases">
        <authorList>
            <consortium name="Genoscope - CEA"/>
            <person name="William W."/>
        </authorList>
    </citation>
    <scope>NUCLEOTIDE SEQUENCE [LARGE SCALE GENOMIC DNA]</scope>
</reference>
<keyword evidence="3" id="KW-1185">Reference proteome</keyword>
<proteinExistence type="predicted"/>
<sequence>MKDKPQRKQSSAKSETNSERKLNEVARISTDTTVSKTHLRDLTSKTLPESEVQVYQAQSNAIEAKLRRHRFKSSRAIHSAHRECLECESPLKGTPWEDALRFRSRSVTSSSFSPQRYRKLIGQRSAKEEECIDFWMKFFG</sequence>
<name>A0AAU9VZE7_9CNID</name>
<organism evidence="2 3">
    <name type="scientific">Pocillopora meandrina</name>
    <dbReference type="NCBI Taxonomy" id="46732"/>
    <lineage>
        <taxon>Eukaryota</taxon>
        <taxon>Metazoa</taxon>
        <taxon>Cnidaria</taxon>
        <taxon>Anthozoa</taxon>
        <taxon>Hexacorallia</taxon>
        <taxon>Scleractinia</taxon>
        <taxon>Astrocoeniina</taxon>
        <taxon>Pocilloporidae</taxon>
        <taxon>Pocillopora</taxon>
    </lineage>
</organism>